<accession>A0A2G1QQ60</accession>
<dbReference type="GO" id="GO:0046872">
    <property type="term" value="F:metal ion binding"/>
    <property type="evidence" value="ECO:0007669"/>
    <property type="project" value="InterPro"/>
</dbReference>
<name>A0A2G1QQ60_9HYPH</name>
<dbReference type="PROSITE" id="PS50975">
    <property type="entry name" value="ATP_GRASP"/>
    <property type="match status" value="1"/>
</dbReference>
<dbReference type="PANTHER" id="PTHR21621">
    <property type="entry name" value="RIBOSOMAL PROTEIN S6 MODIFICATION PROTEIN"/>
    <property type="match status" value="1"/>
</dbReference>
<dbReference type="AlphaFoldDB" id="A0A2G1QQ60"/>
<keyword evidence="1" id="KW-0067">ATP-binding</keyword>
<keyword evidence="1" id="KW-0547">Nucleotide-binding</keyword>
<evidence type="ECO:0000313" key="3">
    <source>
        <dbReference type="EMBL" id="PHP67358.1"/>
    </source>
</evidence>
<sequence>MDAATARGHFVYSMLQQVCADKGYTLHGDPRYGYSGYIDFGGGRRGFFMGTAFDINGQGASQLARDKAYAGQLLADSGIRTPESVLLFSPRYRAELALKCKALAAGLGFAEPALAFARHHGFPLFLKPNEGTAGKGVMKVTSVERLFEGIRDLFESADKALLQVAASGRDYRLVVLDGQVLAAYERSPFTVTGDGISSVAALVSEALEGFRKGDRPAGLSADDPRIVAELAGQGLEPASVPAAGQRVVLMPNANLSTGGYSADRSEAVHPDFAAIAARAAASCGLVFAGVDIMTEDISQPAGDYRVLEVNSAPGLRNFAALSAGTRKRAVAIYAAVVEKMAETA</sequence>
<dbReference type="GO" id="GO:0018169">
    <property type="term" value="F:ribosomal S6-glutamic acid ligase activity"/>
    <property type="evidence" value="ECO:0007669"/>
    <property type="project" value="TreeGrafter"/>
</dbReference>
<protein>
    <submittedName>
        <fullName evidence="3">ATP-dependent carboxylate-amine ligase</fullName>
    </submittedName>
</protein>
<dbReference type="EMBL" id="PDVP01000004">
    <property type="protein sequence ID" value="PHP67358.1"/>
    <property type="molecule type" value="Genomic_DNA"/>
</dbReference>
<dbReference type="GO" id="GO:0009432">
    <property type="term" value="P:SOS response"/>
    <property type="evidence" value="ECO:0007669"/>
    <property type="project" value="TreeGrafter"/>
</dbReference>
<dbReference type="GO" id="GO:0005524">
    <property type="term" value="F:ATP binding"/>
    <property type="evidence" value="ECO:0007669"/>
    <property type="project" value="UniProtKB-UniRule"/>
</dbReference>
<keyword evidence="3" id="KW-0436">Ligase</keyword>
<dbReference type="PANTHER" id="PTHR21621:SF0">
    <property type="entry name" value="BETA-CITRYLGLUTAMATE SYNTHASE B-RELATED"/>
    <property type="match status" value="1"/>
</dbReference>
<dbReference type="GO" id="GO:0005737">
    <property type="term" value="C:cytoplasm"/>
    <property type="evidence" value="ECO:0007669"/>
    <property type="project" value="TreeGrafter"/>
</dbReference>
<evidence type="ECO:0000313" key="4">
    <source>
        <dbReference type="Proteomes" id="UP000221168"/>
    </source>
</evidence>
<feature type="domain" description="ATP-grasp" evidence="2">
    <location>
        <begin position="71"/>
        <end position="341"/>
    </location>
</feature>
<evidence type="ECO:0000256" key="1">
    <source>
        <dbReference type="PROSITE-ProRule" id="PRU00409"/>
    </source>
</evidence>
<evidence type="ECO:0000259" key="2">
    <source>
        <dbReference type="PROSITE" id="PS50975"/>
    </source>
</evidence>
<proteinExistence type="predicted"/>
<organism evidence="3 4">
    <name type="scientific">Zhengella mangrovi</name>
    <dbReference type="NCBI Taxonomy" id="1982044"/>
    <lineage>
        <taxon>Bacteria</taxon>
        <taxon>Pseudomonadati</taxon>
        <taxon>Pseudomonadota</taxon>
        <taxon>Alphaproteobacteria</taxon>
        <taxon>Hyphomicrobiales</taxon>
        <taxon>Notoacmeibacteraceae</taxon>
        <taxon>Zhengella</taxon>
    </lineage>
</organism>
<gene>
    <name evidence="3" type="ORF">CSC94_09985</name>
</gene>
<dbReference type="Gene3D" id="3.30.470.20">
    <property type="entry name" value="ATP-grasp fold, B domain"/>
    <property type="match status" value="2"/>
</dbReference>
<dbReference type="Proteomes" id="UP000221168">
    <property type="component" value="Unassembled WGS sequence"/>
</dbReference>
<dbReference type="InterPro" id="IPR011761">
    <property type="entry name" value="ATP-grasp"/>
</dbReference>
<keyword evidence="4" id="KW-1185">Reference proteome</keyword>
<dbReference type="SUPFAM" id="SSF56059">
    <property type="entry name" value="Glutathione synthetase ATP-binding domain-like"/>
    <property type="match status" value="1"/>
</dbReference>
<reference evidence="3 4" key="1">
    <citation type="submission" date="2017-10" db="EMBL/GenBank/DDBJ databases">
        <title>Sedimentibacterium mangrovi gen. nov., sp. nov., a novel member of family Phyllobacteriacea isolated from mangrove sediment.</title>
        <authorList>
            <person name="Liao H."/>
            <person name="Tian Y."/>
        </authorList>
    </citation>
    <scope>NUCLEOTIDE SEQUENCE [LARGE SCALE GENOMIC DNA]</scope>
    <source>
        <strain evidence="3 4">X9-2-2</strain>
    </source>
</reference>
<comment type="caution">
    <text evidence="3">The sequence shown here is derived from an EMBL/GenBank/DDBJ whole genome shotgun (WGS) entry which is preliminary data.</text>
</comment>